<keyword evidence="2" id="KW-1185">Reference proteome</keyword>
<dbReference type="EMBL" id="JAROKN010000010">
    <property type="protein sequence ID" value="MDF9277454.1"/>
    <property type="molecule type" value="Genomic_DNA"/>
</dbReference>
<dbReference type="InterPro" id="IPR025447">
    <property type="entry name" value="DUF4192"/>
</dbReference>
<comment type="caution">
    <text evidence="1">The sequence shown here is derived from an EMBL/GenBank/DDBJ whole genome shotgun (WGS) entry which is preliminary data.</text>
</comment>
<accession>A0ABT6CWP9</accession>
<proteinExistence type="predicted"/>
<dbReference type="RefSeq" id="WP_277358005.1">
    <property type="nucleotide sequence ID" value="NZ_JAROKN010000010.1"/>
</dbReference>
<reference evidence="1 2" key="1">
    <citation type="journal article" date="2023" name="Int. J. Syst. Evol. Microbiol.">
        <title>Arthrobacter vasquezii sp. nov., isolated from a soil sample from Union Glacier, Antarctica.</title>
        <authorList>
            <person name="Valenzuela-Ibaceta F."/>
            <person name="Carrasco V."/>
            <person name="Lagos-Moraga S."/>
            <person name="Dietz-Vargas C."/>
            <person name="Navarro C.A."/>
            <person name="Perez-Donoso J.M."/>
        </authorList>
    </citation>
    <scope>NUCLEOTIDE SEQUENCE [LARGE SCALE GENOMIC DNA]</scope>
    <source>
        <strain evidence="1 2">EH-1B-1</strain>
    </source>
</reference>
<sequence>MMGKTPLSVSSPADILAYVLHTLGFTPQDSFVFLTMHGKQLGATLRLDAPGPEVSPAQYAATVRHYLAHDGEADGVLSIAYTDRATIDGTKPYSEHSTAIDNALDTAGTPIRDSWLVTSEQWETYFCQDADCCTPRPLDEVTDSMLNAHLIYEGSNPTAGTITIPDYTGNTPETLDRIGDIITGWTITDPADWTAPVMTGCRALWQETLGTVPDEDTALHLIAALHAPAVRDRIIADTISTDDDPDTFAQVVIGRYPARPDWDRVDATQNLLTGLLSSTPSEARAPLFAFLGWIHWYKGRSSIAAQYLTTAQDTDREHRLTQLLTQLVNTGTLPVCVTSKDTAYQR</sequence>
<dbReference type="Pfam" id="PF13830">
    <property type="entry name" value="DUF4192"/>
    <property type="match status" value="1"/>
</dbReference>
<gene>
    <name evidence="1" type="ORF">P4U43_06560</name>
</gene>
<dbReference type="Proteomes" id="UP001220456">
    <property type="component" value="Unassembled WGS sequence"/>
</dbReference>
<evidence type="ECO:0000313" key="1">
    <source>
        <dbReference type="EMBL" id="MDF9277454.1"/>
    </source>
</evidence>
<protein>
    <submittedName>
        <fullName evidence="1">DUF4192 domain-containing protein</fullName>
    </submittedName>
</protein>
<evidence type="ECO:0000313" key="2">
    <source>
        <dbReference type="Proteomes" id="UP001220456"/>
    </source>
</evidence>
<name>A0ABT6CWP9_9MICC</name>
<organism evidence="1 2">
    <name type="scientific">Arthrobacter vasquezii</name>
    <dbReference type="NCBI Taxonomy" id="2977629"/>
    <lineage>
        <taxon>Bacteria</taxon>
        <taxon>Bacillati</taxon>
        <taxon>Actinomycetota</taxon>
        <taxon>Actinomycetes</taxon>
        <taxon>Micrococcales</taxon>
        <taxon>Micrococcaceae</taxon>
        <taxon>Arthrobacter</taxon>
    </lineage>
</organism>